<feature type="chain" id="PRO_5003488528" description="ABC transporter substrate-binding protein" evidence="1">
    <location>
        <begin position="24"/>
        <end position="313"/>
    </location>
</feature>
<dbReference type="STRING" id="1088868.CIN_17580"/>
<dbReference type="Pfam" id="PF13416">
    <property type="entry name" value="SBP_bac_8"/>
    <property type="match status" value="1"/>
</dbReference>
<dbReference type="OrthoDB" id="9815444at2"/>
<dbReference type="SUPFAM" id="SSF53850">
    <property type="entry name" value="Periplasmic binding protein-like II"/>
    <property type="match status" value="1"/>
</dbReference>
<evidence type="ECO:0000313" key="2">
    <source>
        <dbReference type="EMBL" id="EHD13566.1"/>
    </source>
</evidence>
<dbReference type="InterPro" id="IPR006059">
    <property type="entry name" value="SBP"/>
</dbReference>
<dbReference type="Proteomes" id="UP000005939">
    <property type="component" value="Unassembled WGS sequence"/>
</dbReference>
<dbReference type="eggNOG" id="COG0687">
    <property type="taxonomic scope" value="Bacteria"/>
</dbReference>
<evidence type="ECO:0000313" key="3">
    <source>
        <dbReference type="Proteomes" id="UP000005939"/>
    </source>
</evidence>
<sequence>MHLLKFIFIFIFSSILSTSFCFADTKVNRPNLGVLNGYQFYFKTYDKKYHLVTWDGNITTLEQALSLNKSPVDILLLNKTTADQACERGLLISLPDDLLSSDTKQCDFQTITDHIALAWDTRKIHFNPTWKDFWNITQYPGRRGLQKDAFSALSIALLADNVPPDEIIETLSTPSGILRAFKKLNQLRPYIVWWTTPNDANFLLKNNQVLMTSASVLSILSFQQQHPNLHFKLQQNNTIENSIVFSIPITIQTSRIKIIYNLLKKNPLFPFPSTNLDYSTKYPTIKQFNFSSPDSSISLDKIFDEWLHLSNPK</sequence>
<keyword evidence="1" id="KW-0732">Signal</keyword>
<proteinExistence type="predicted"/>
<dbReference type="EMBL" id="AGFR01000009">
    <property type="protein sequence ID" value="EHD13566.1"/>
    <property type="molecule type" value="Genomic_DNA"/>
</dbReference>
<gene>
    <name evidence="2" type="ORF">CIN_17580</name>
</gene>
<dbReference type="Gene3D" id="3.40.190.10">
    <property type="entry name" value="Periplasmic binding protein-like II"/>
    <property type="match status" value="2"/>
</dbReference>
<evidence type="ECO:0008006" key="4">
    <source>
        <dbReference type="Google" id="ProtNLM"/>
    </source>
</evidence>
<organism evidence="2 3">
    <name type="scientific">Commensalibacter intestini A911</name>
    <dbReference type="NCBI Taxonomy" id="1088868"/>
    <lineage>
        <taxon>Bacteria</taxon>
        <taxon>Pseudomonadati</taxon>
        <taxon>Pseudomonadota</taxon>
        <taxon>Alphaproteobacteria</taxon>
        <taxon>Acetobacterales</taxon>
        <taxon>Acetobacteraceae</taxon>
    </lineage>
</organism>
<accession>G6F2B2</accession>
<feature type="signal peptide" evidence="1">
    <location>
        <begin position="1"/>
        <end position="23"/>
    </location>
</feature>
<reference evidence="2 3" key="1">
    <citation type="submission" date="2011-10" db="EMBL/GenBank/DDBJ databases">
        <title>Genome Sequence of Commensalibacter intestini A911, isolated from Drosophila gut.</title>
        <authorList>
            <person name="Lee W.-J."/>
            <person name="Kim E.-K."/>
        </authorList>
    </citation>
    <scope>NUCLEOTIDE SEQUENCE [LARGE SCALE GENOMIC DNA]</scope>
    <source>
        <strain evidence="2 3">A911</strain>
    </source>
</reference>
<comment type="caution">
    <text evidence="2">The sequence shown here is derived from an EMBL/GenBank/DDBJ whole genome shotgun (WGS) entry which is preliminary data.</text>
</comment>
<protein>
    <recommendedName>
        <fullName evidence="4">ABC transporter substrate-binding protein</fullName>
    </recommendedName>
</protein>
<name>G6F2B2_9PROT</name>
<evidence type="ECO:0000256" key="1">
    <source>
        <dbReference type="SAM" id="SignalP"/>
    </source>
</evidence>
<dbReference type="AlphaFoldDB" id="G6F2B2"/>